<comment type="caution">
    <text evidence="1">The sequence shown here is derived from an EMBL/GenBank/DDBJ whole genome shotgun (WGS) entry which is preliminary data.</text>
</comment>
<evidence type="ECO:0000313" key="1">
    <source>
        <dbReference type="EMBL" id="MYL83439.1"/>
    </source>
</evidence>
<dbReference type="AlphaFoldDB" id="A0A7C9INU7"/>
<reference evidence="1 2" key="1">
    <citation type="submission" date="2020-01" db="EMBL/GenBank/DDBJ databases">
        <title>Genome sequence of Desulfovibrio aerotolerans DSM 16695(T).</title>
        <authorList>
            <person name="Karnachuk O."/>
            <person name="Avakyan M."/>
            <person name="Mardanov A."/>
            <person name="Kadnikov V."/>
            <person name="Ravin N."/>
        </authorList>
    </citation>
    <scope>NUCLEOTIDE SEQUENCE [LARGE SCALE GENOMIC DNA]</scope>
    <source>
        <strain evidence="1 2">DSM 16695</strain>
    </source>
</reference>
<gene>
    <name evidence="1" type="ORF">GTA51_09910</name>
</gene>
<dbReference type="OrthoDB" id="9838474at2"/>
<keyword evidence="2" id="KW-1185">Reference proteome</keyword>
<name>A0A7C9INU7_9BACT</name>
<accession>A0A7C9INU7</accession>
<proteinExistence type="predicted"/>
<protein>
    <submittedName>
        <fullName evidence="1">Uncharacterized protein</fullName>
    </submittedName>
</protein>
<evidence type="ECO:0000313" key="2">
    <source>
        <dbReference type="Proteomes" id="UP000482487"/>
    </source>
</evidence>
<dbReference type="Proteomes" id="UP000482487">
    <property type="component" value="Unassembled WGS sequence"/>
</dbReference>
<sequence length="116" mass="12952">MNTFWFFSHIDGDGIKHYRQFESPAGPYYAAAWQAGGTKAVGGKGTITGKLFRAQEHDDLTISHVLVREIAGIDFDHLREKTVAKFITALTKYAGTEKTTTFASKTAIERFIRDHA</sequence>
<organism evidence="1 2">
    <name type="scientific">Solidesulfovibrio aerotolerans</name>
    <dbReference type="NCBI Taxonomy" id="295255"/>
    <lineage>
        <taxon>Bacteria</taxon>
        <taxon>Pseudomonadati</taxon>
        <taxon>Thermodesulfobacteriota</taxon>
        <taxon>Desulfovibrionia</taxon>
        <taxon>Desulfovibrionales</taxon>
        <taxon>Desulfovibrionaceae</taxon>
        <taxon>Solidesulfovibrio</taxon>
    </lineage>
</organism>
<dbReference type="RefSeq" id="WP_160960705.1">
    <property type="nucleotide sequence ID" value="NZ_WVUD01000014.1"/>
</dbReference>
<dbReference type="EMBL" id="WVUD01000014">
    <property type="protein sequence ID" value="MYL83439.1"/>
    <property type="molecule type" value="Genomic_DNA"/>
</dbReference>